<feature type="non-terminal residue" evidence="4">
    <location>
        <position position="1"/>
    </location>
</feature>
<dbReference type="InterPro" id="IPR003582">
    <property type="entry name" value="ShKT_dom"/>
</dbReference>
<organism evidence="4 5">
    <name type="scientific">Mesorhabditis spiculigera</name>
    <dbReference type="NCBI Taxonomy" id="96644"/>
    <lineage>
        <taxon>Eukaryota</taxon>
        <taxon>Metazoa</taxon>
        <taxon>Ecdysozoa</taxon>
        <taxon>Nematoda</taxon>
        <taxon>Chromadorea</taxon>
        <taxon>Rhabditida</taxon>
        <taxon>Rhabditina</taxon>
        <taxon>Rhabditomorpha</taxon>
        <taxon>Rhabditoidea</taxon>
        <taxon>Rhabditidae</taxon>
        <taxon>Mesorhabditinae</taxon>
        <taxon>Mesorhabditis</taxon>
    </lineage>
</organism>
<feature type="domain" description="ShKT" evidence="3">
    <location>
        <begin position="149"/>
        <end position="184"/>
    </location>
</feature>
<accession>A0AA36CYC5</accession>
<sequence length="184" mass="19020">MQRALLFIAVCGFAAIHQVTATAECPLLSASADPSRTRTSNTPSGTPKTCVTGEFCYSDGMNDDCYTAVKCAALDTSAGLVKSQTAPIKTTDPANCTTADEKCFNDGTTDACYAPPTTTMLTTAASSEATGSTAATGSTTASSEYTGSCVDSNTNCPTWTKNGFCTSSFYASQVQTCRKSCNLC</sequence>
<reference evidence="4" key="1">
    <citation type="submission" date="2023-06" db="EMBL/GenBank/DDBJ databases">
        <authorList>
            <person name="Delattre M."/>
        </authorList>
    </citation>
    <scope>NUCLEOTIDE SEQUENCE</scope>
    <source>
        <strain evidence="4">AF72</strain>
    </source>
</reference>
<dbReference type="Gene3D" id="1.10.10.1940">
    <property type="match status" value="1"/>
</dbReference>
<evidence type="ECO:0000259" key="3">
    <source>
        <dbReference type="PROSITE" id="PS51670"/>
    </source>
</evidence>
<name>A0AA36CYC5_9BILA</name>
<comment type="caution">
    <text evidence="4">The sequence shown here is derived from an EMBL/GenBank/DDBJ whole genome shotgun (WGS) entry which is preliminary data.</text>
</comment>
<evidence type="ECO:0000313" key="5">
    <source>
        <dbReference type="Proteomes" id="UP001177023"/>
    </source>
</evidence>
<evidence type="ECO:0000256" key="2">
    <source>
        <dbReference type="SAM" id="SignalP"/>
    </source>
</evidence>
<dbReference type="SMART" id="SM00254">
    <property type="entry name" value="ShKT"/>
    <property type="match status" value="1"/>
</dbReference>
<keyword evidence="5" id="KW-1185">Reference proteome</keyword>
<dbReference type="AlphaFoldDB" id="A0AA36CYC5"/>
<dbReference type="Proteomes" id="UP001177023">
    <property type="component" value="Unassembled WGS sequence"/>
</dbReference>
<keyword evidence="2" id="KW-0732">Signal</keyword>
<comment type="caution">
    <text evidence="1">Lacks conserved residue(s) required for the propagation of feature annotation.</text>
</comment>
<feature type="signal peptide" evidence="2">
    <location>
        <begin position="1"/>
        <end position="21"/>
    </location>
</feature>
<evidence type="ECO:0000313" key="4">
    <source>
        <dbReference type="EMBL" id="CAJ0576668.1"/>
    </source>
</evidence>
<proteinExistence type="predicted"/>
<feature type="chain" id="PRO_5041460965" description="ShKT domain-containing protein" evidence="2">
    <location>
        <begin position="22"/>
        <end position="184"/>
    </location>
</feature>
<dbReference type="Pfam" id="PF01549">
    <property type="entry name" value="ShK"/>
    <property type="match status" value="1"/>
</dbReference>
<dbReference type="EMBL" id="CATQJA010002645">
    <property type="protein sequence ID" value="CAJ0576668.1"/>
    <property type="molecule type" value="Genomic_DNA"/>
</dbReference>
<gene>
    <name evidence="4" type="ORF">MSPICULIGERA_LOCUS14957</name>
</gene>
<protein>
    <recommendedName>
        <fullName evidence="3">ShKT domain-containing protein</fullName>
    </recommendedName>
</protein>
<dbReference type="PROSITE" id="PS51670">
    <property type="entry name" value="SHKT"/>
    <property type="match status" value="1"/>
</dbReference>
<evidence type="ECO:0000256" key="1">
    <source>
        <dbReference type="PROSITE-ProRule" id="PRU01005"/>
    </source>
</evidence>